<dbReference type="InterPro" id="IPR007560">
    <property type="entry name" value="Restrct_endonuc_IV_Mrr"/>
</dbReference>
<dbReference type="InterPro" id="IPR011335">
    <property type="entry name" value="Restrct_endonuc-II-like"/>
</dbReference>
<dbReference type="PANTHER" id="PTHR30015">
    <property type="entry name" value="MRR RESTRICTION SYSTEM PROTEIN"/>
    <property type="match status" value="1"/>
</dbReference>
<dbReference type="eggNOG" id="COG1715">
    <property type="taxonomic scope" value="Bacteria"/>
</dbReference>
<protein>
    <submittedName>
        <fullName evidence="3">Restriction endonuclease</fullName>
    </submittedName>
</protein>
<dbReference type="Pfam" id="PF04471">
    <property type="entry name" value="Mrr_cat"/>
    <property type="match status" value="1"/>
</dbReference>
<keyword evidence="3" id="KW-0540">Nuclease</keyword>
<dbReference type="GO" id="GO:0009307">
    <property type="term" value="P:DNA restriction-modification system"/>
    <property type="evidence" value="ECO:0007669"/>
    <property type="project" value="InterPro"/>
</dbReference>
<feature type="domain" description="HTH HARE-type" evidence="2">
    <location>
        <begin position="1"/>
        <end position="74"/>
    </location>
</feature>
<dbReference type="SUPFAM" id="SSF52980">
    <property type="entry name" value="Restriction endonuclease-like"/>
    <property type="match status" value="1"/>
</dbReference>
<gene>
    <name evidence="3" type="ordered locus">Cphamn1_1674</name>
</gene>
<dbReference type="InterPro" id="IPR038087">
    <property type="entry name" value="RNAP_delta_N_dom_sf"/>
</dbReference>
<keyword evidence="1" id="KW-0804">Transcription</keyword>
<proteinExistence type="predicted"/>
<dbReference type="HOGENOM" id="CLU_068227_0_0_10"/>
<dbReference type="PANTHER" id="PTHR30015:SF7">
    <property type="entry name" value="TYPE IV METHYL-DIRECTED RESTRICTION ENZYME ECOKMRR"/>
    <property type="match status" value="1"/>
</dbReference>
<dbReference type="GO" id="GO:0006355">
    <property type="term" value="P:regulation of DNA-templated transcription"/>
    <property type="evidence" value="ECO:0007669"/>
    <property type="project" value="InterPro"/>
</dbReference>
<dbReference type="OrthoDB" id="9803736at2"/>
<keyword evidence="3" id="KW-0378">Hydrolase</keyword>
<reference evidence="3" key="1">
    <citation type="submission" date="2008-06" db="EMBL/GenBank/DDBJ databases">
        <title>Complete sequence of Chlorobium phaeobacteroides BS1.</title>
        <authorList>
            <consortium name="US DOE Joint Genome Institute"/>
            <person name="Lucas S."/>
            <person name="Copeland A."/>
            <person name="Lapidus A."/>
            <person name="Glavina del Rio T."/>
            <person name="Dalin E."/>
            <person name="Tice H."/>
            <person name="Bruce D."/>
            <person name="Goodwin L."/>
            <person name="Pitluck S."/>
            <person name="Schmutz J."/>
            <person name="Larimer F."/>
            <person name="Land M."/>
            <person name="Hauser L."/>
            <person name="Kyrpides N."/>
            <person name="Ovchinnikova G."/>
            <person name="Li T."/>
            <person name="Liu Z."/>
            <person name="Zhao F."/>
            <person name="Overmann J."/>
            <person name="Bryant D.A."/>
            <person name="Richardson P."/>
        </authorList>
    </citation>
    <scope>NUCLEOTIDE SEQUENCE [LARGE SCALE GENOMIC DNA]</scope>
    <source>
        <strain evidence="3">BS1</strain>
    </source>
</reference>
<feature type="domain" description="HTH HARE-type" evidence="2">
    <location>
        <begin position="100"/>
        <end position="178"/>
    </location>
</feature>
<dbReference type="InterPro" id="IPR011856">
    <property type="entry name" value="tRNA_endonuc-like_dom_sf"/>
</dbReference>
<dbReference type="GO" id="GO:0015666">
    <property type="term" value="F:restriction endodeoxyribonuclease activity"/>
    <property type="evidence" value="ECO:0007669"/>
    <property type="project" value="TreeGrafter"/>
</dbReference>
<keyword evidence="3" id="KW-0255">Endonuclease</keyword>
<organism evidence="3">
    <name type="scientific">Chlorobium phaeobacteroides (strain BS1)</name>
    <dbReference type="NCBI Taxonomy" id="331678"/>
    <lineage>
        <taxon>Bacteria</taxon>
        <taxon>Pseudomonadati</taxon>
        <taxon>Chlorobiota</taxon>
        <taxon>Chlorobiia</taxon>
        <taxon>Chlorobiales</taxon>
        <taxon>Chlorobiaceae</taxon>
        <taxon>Chlorobium/Pelodictyon group</taxon>
        <taxon>Chlorobium</taxon>
    </lineage>
</organism>
<dbReference type="GO" id="GO:0003677">
    <property type="term" value="F:DNA binding"/>
    <property type="evidence" value="ECO:0007669"/>
    <property type="project" value="InterPro"/>
</dbReference>
<dbReference type="PROSITE" id="PS51913">
    <property type="entry name" value="HTH_HARE"/>
    <property type="match status" value="2"/>
</dbReference>
<dbReference type="KEGG" id="cpb:Cphamn1_1674"/>
<dbReference type="InterPro" id="IPR007759">
    <property type="entry name" value="Asxl_HARE-HTH"/>
</dbReference>
<dbReference type="EMBL" id="CP001101">
    <property type="protein sequence ID" value="ACE04593.1"/>
    <property type="molecule type" value="Genomic_DNA"/>
</dbReference>
<dbReference type="InterPro" id="IPR052906">
    <property type="entry name" value="Type_IV_Methyl-Rstrct_Enzyme"/>
</dbReference>
<evidence type="ECO:0000259" key="2">
    <source>
        <dbReference type="PROSITE" id="PS51913"/>
    </source>
</evidence>
<dbReference type="Gene3D" id="1.10.10.1250">
    <property type="entry name" value="RNA polymerase, subunit delta, N-terminal domain"/>
    <property type="match status" value="2"/>
</dbReference>
<dbReference type="Gene3D" id="3.40.1350.10">
    <property type="match status" value="1"/>
</dbReference>
<name>B3EKQ7_CHLPB</name>
<dbReference type="Pfam" id="PF05066">
    <property type="entry name" value="HARE-HTH"/>
    <property type="match status" value="2"/>
</dbReference>
<evidence type="ECO:0000256" key="1">
    <source>
        <dbReference type="ARBA" id="ARBA00023163"/>
    </source>
</evidence>
<sequence length="345" mass="37927">MSVQSATIQALKEAGKPLHANEIAKLIIEAGLWKSDGKTPEATVSASLYSDIKKNGDKSLFVKVGPQTFALRDVQLVAVCDMKEPEPKIESGPVSSQETYSFLDAAEKVLDQFGNRNSMHYRDITDKALNQGWLNTTGKTPEATMNAQLVTELKRAKASGEPGRFVRTSPGYYSLVEWMGTGLPYQISKHNREIRKKLLSQLMDLSPAQFEELVGQLLAEMGFESIEVTKYGGDGGVDVRGTLLISDVVRIKMAVQAKRWKGNIQSPTVQQVRGSLGAHEQGLIITTSDFSTGAIKEANQPDKTPVGLMNGEQLVTLLMEYNIGVRRMSHDLFELEELPIEKGDV</sequence>
<evidence type="ECO:0000313" key="3">
    <source>
        <dbReference type="EMBL" id="ACE04593.1"/>
    </source>
</evidence>
<dbReference type="AlphaFoldDB" id="B3EKQ7"/>
<dbReference type="STRING" id="331678.Cphamn1_1674"/>
<accession>B3EKQ7</accession>